<evidence type="ECO:0000313" key="4">
    <source>
        <dbReference type="Proteomes" id="UP001595960"/>
    </source>
</evidence>
<feature type="chain" id="PRO_5046045778" description="DUF2020 domain-containing protein" evidence="2">
    <location>
        <begin position="25"/>
        <end position="367"/>
    </location>
</feature>
<protein>
    <recommendedName>
        <fullName evidence="5">DUF2020 domain-containing protein</fullName>
    </recommendedName>
</protein>
<evidence type="ECO:0000313" key="3">
    <source>
        <dbReference type="EMBL" id="MFC4828991.1"/>
    </source>
</evidence>
<feature type="region of interest" description="Disordered" evidence="1">
    <location>
        <begin position="27"/>
        <end position="50"/>
    </location>
</feature>
<accession>A0ABV9R4F1</accession>
<comment type="caution">
    <text evidence="3">The sequence shown here is derived from an EMBL/GenBank/DDBJ whole genome shotgun (WGS) entry which is preliminary data.</text>
</comment>
<evidence type="ECO:0008006" key="5">
    <source>
        <dbReference type="Google" id="ProtNLM"/>
    </source>
</evidence>
<evidence type="ECO:0000256" key="1">
    <source>
        <dbReference type="SAM" id="MobiDB-lite"/>
    </source>
</evidence>
<keyword evidence="4" id="KW-1185">Reference proteome</keyword>
<organism evidence="3 4">
    <name type="scientific">Agromyces aurantiacus</name>
    <dbReference type="NCBI Taxonomy" id="165814"/>
    <lineage>
        <taxon>Bacteria</taxon>
        <taxon>Bacillati</taxon>
        <taxon>Actinomycetota</taxon>
        <taxon>Actinomycetes</taxon>
        <taxon>Micrococcales</taxon>
        <taxon>Microbacteriaceae</taxon>
        <taxon>Agromyces</taxon>
    </lineage>
</organism>
<sequence length="367" mass="37286">MRASTAIAVSASLASLLLGLAGCAAPEPPASPTSTASSTPTPGPAASDPLDCDALVPADLVAATLEGADGMPVEPVAAVEDHRAFDAVLLEGAGGLPCSWRVGDGMPEYNAPSDWAYLRVDVLPGAASQWVPVALGDAPSDETREIAGIEASVAVGDPGWAISAPVGDAWVVVSLSAAAHTSTGDRFAGLQVDMMDRLAAVAEAAFTALQQATPDQLDWPALELRQTDAVCNGGLDEQGVVAAMQLPAGTTVEYTMSDPAATAPEYFTSAVAAAARAFTCEAWASDGTWLRITAARGLSPLFGRFGEPDADLALSQLELADTPPDTSALVSGTGRASTVLLSLGGTLYRIEGEHAPDVAQAIVAQTY</sequence>
<dbReference type="RefSeq" id="WP_204392354.1">
    <property type="nucleotide sequence ID" value="NZ_JAFBBW010000001.1"/>
</dbReference>
<proteinExistence type="predicted"/>
<feature type="compositionally biased region" description="Low complexity" evidence="1">
    <location>
        <begin position="32"/>
        <end position="49"/>
    </location>
</feature>
<gene>
    <name evidence="3" type="ORF">ACFPER_09340</name>
</gene>
<evidence type="ECO:0000256" key="2">
    <source>
        <dbReference type="SAM" id="SignalP"/>
    </source>
</evidence>
<dbReference type="EMBL" id="JBHSJC010000001">
    <property type="protein sequence ID" value="MFC4828991.1"/>
    <property type="molecule type" value="Genomic_DNA"/>
</dbReference>
<dbReference type="Proteomes" id="UP001595960">
    <property type="component" value="Unassembled WGS sequence"/>
</dbReference>
<feature type="signal peptide" evidence="2">
    <location>
        <begin position="1"/>
        <end position="24"/>
    </location>
</feature>
<keyword evidence="2" id="KW-0732">Signal</keyword>
<reference evidence="4" key="1">
    <citation type="journal article" date="2019" name="Int. J. Syst. Evol. Microbiol.">
        <title>The Global Catalogue of Microorganisms (GCM) 10K type strain sequencing project: providing services to taxonomists for standard genome sequencing and annotation.</title>
        <authorList>
            <consortium name="The Broad Institute Genomics Platform"/>
            <consortium name="The Broad Institute Genome Sequencing Center for Infectious Disease"/>
            <person name="Wu L."/>
            <person name="Ma J."/>
        </authorList>
    </citation>
    <scope>NUCLEOTIDE SEQUENCE [LARGE SCALE GENOMIC DNA]</scope>
    <source>
        <strain evidence="4">CGMCC 1.12192</strain>
    </source>
</reference>
<dbReference type="PROSITE" id="PS51257">
    <property type="entry name" value="PROKAR_LIPOPROTEIN"/>
    <property type="match status" value="1"/>
</dbReference>
<name>A0ABV9R4F1_9MICO</name>